<evidence type="ECO:0000256" key="2">
    <source>
        <dbReference type="ARBA" id="ARBA00022803"/>
    </source>
</evidence>
<dbReference type="Gene3D" id="1.25.40.10">
    <property type="entry name" value="Tetratricopeptide repeat domain"/>
    <property type="match status" value="2"/>
</dbReference>
<dbReference type="InterPro" id="IPR011990">
    <property type="entry name" value="TPR-like_helical_dom_sf"/>
</dbReference>
<dbReference type="SUPFAM" id="SSF48452">
    <property type="entry name" value="TPR-like"/>
    <property type="match status" value="1"/>
</dbReference>
<feature type="compositionally biased region" description="Basic and acidic residues" evidence="3">
    <location>
        <begin position="957"/>
        <end position="975"/>
    </location>
</feature>
<gene>
    <name evidence="4" type="ORF">BECKTC1821E_GA0114239_100242</name>
</gene>
<sequence length="975" mass="107906">MRIIGFFSFKGGVGRTALLSNLGAHWAARGRVVALMDLDLIAPGVSYSPRMGEYLDQRAVGLGMSDLLAAYHDRDPKKDTFEFLPPSLLLREMKLSKGSAPGGRLLAIGAGSPAGGDAYAKKAESQAAGILRPIPRAAPDPNAPDAEPFDARVLRGLARHIREDLTHWRTPPRASSDSDAAADTGNDPGAGRPIDYLLIDARTGFAELADLGLGYLADHMVLVSGLNEQNLQGLRLTMRALWEKGRVPLDEMPSLVTVVFSPVPAGEDDAVLKALEDARRALAENLRLTRAGQPELMPRTFRIHYTPRLALSDAPLLPERPDSLYAREARAIADHLAGETISGERFQEELAEIGRRTLRVFQEFGNRPATASDPHGRPNPFTDLPPWHWPLGEGASDRDRKRHTRKMVGKLPPAIRANTDAFLDRLAWAISLDLPQKKEILATLPRIGLDQWETLRQNMEAERTWVLAQWRETEHRRPLMISLLEAGRGWATLVSEEKPLDGRAPHQRCPLPHIEPWPQYWLALAWETIERGDAEEAVLAAADEAIQRAAPEEAPELAEWLMQLVPLEADRAELVAELEARARGIAPEHGWLDYLAAYRLLQGPKKDPARAEALLAPLLKTPPADAKKCNDLGALITRGLPGMTAQAEAAYRNSIELDPESATPWANLGKLLAKHPGRHEEAEAAYRGAMEFDPKDATPWNNLGNLLAKHPGRHEDAAAAYRRAMELEPELAAPWNGLGNLQRDWQQDCRGALETFRLGLERAGDDKEIRSYLYMHLGHTLQLLGRPARTDLERALALFDEQNNHVHALRLALELGDAQRTAKYLAICRELVATGKGGNYYFAALMVACAEWLNSDDSGDDIGVRSSPQPTEPASVADLAQRIANAPRYWAQYWAAIDLIYFLCGFRPDARPLGRAAVKALLELPAAVTDRYPDKPRPDDWRARYLPFANGESDGAGDPRDRHLFCREPQTDRAE</sequence>
<feature type="region of interest" description="Disordered" evidence="3">
    <location>
        <begin position="165"/>
        <end position="188"/>
    </location>
</feature>
<dbReference type="EMBL" id="CAADFT010000002">
    <property type="protein sequence ID" value="VFK38325.1"/>
    <property type="molecule type" value="Genomic_DNA"/>
</dbReference>
<evidence type="ECO:0000313" key="4">
    <source>
        <dbReference type="EMBL" id="VFK38325.1"/>
    </source>
</evidence>
<feature type="region of interest" description="Disordered" evidence="3">
    <location>
        <begin position="933"/>
        <end position="975"/>
    </location>
</feature>
<dbReference type="SUPFAM" id="SSF52540">
    <property type="entry name" value="P-loop containing nucleoside triphosphate hydrolases"/>
    <property type="match status" value="1"/>
</dbReference>
<keyword evidence="2" id="KW-0802">TPR repeat</keyword>
<dbReference type="PANTHER" id="PTHR44227">
    <property type="match status" value="1"/>
</dbReference>
<organism evidence="4">
    <name type="scientific">Candidatus Kentrum sp. TC</name>
    <dbReference type="NCBI Taxonomy" id="2126339"/>
    <lineage>
        <taxon>Bacteria</taxon>
        <taxon>Pseudomonadati</taxon>
        <taxon>Pseudomonadota</taxon>
        <taxon>Gammaproteobacteria</taxon>
        <taxon>Candidatus Kentrum</taxon>
    </lineage>
</organism>
<dbReference type="InterPro" id="IPR052346">
    <property type="entry name" value="O-mannosyl-transferase_TMTC"/>
</dbReference>
<keyword evidence="1" id="KW-0677">Repeat</keyword>
<proteinExistence type="predicted"/>
<feature type="region of interest" description="Disordered" evidence="3">
    <location>
        <begin position="366"/>
        <end position="402"/>
    </location>
</feature>
<dbReference type="InterPro" id="IPR027417">
    <property type="entry name" value="P-loop_NTPase"/>
</dbReference>
<evidence type="ECO:0000256" key="3">
    <source>
        <dbReference type="SAM" id="MobiDB-lite"/>
    </source>
</evidence>
<feature type="compositionally biased region" description="Basic and acidic residues" evidence="3">
    <location>
        <begin position="933"/>
        <end position="943"/>
    </location>
</feature>
<protein>
    <submittedName>
        <fullName evidence="4">Tfp pilus assembly protein PilF</fullName>
    </submittedName>
</protein>
<reference evidence="4" key="1">
    <citation type="submission" date="2019-02" db="EMBL/GenBank/DDBJ databases">
        <authorList>
            <person name="Gruber-Vodicka R. H."/>
            <person name="Seah K. B. B."/>
        </authorList>
    </citation>
    <scope>NUCLEOTIDE SEQUENCE</scope>
    <source>
        <strain evidence="4">BECK_BZ125</strain>
    </source>
</reference>
<evidence type="ECO:0000256" key="1">
    <source>
        <dbReference type="ARBA" id="ARBA00022737"/>
    </source>
</evidence>
<dbReference type="PANTHER" id="PTHR44227:SF3">
    <property type="entry name" value="PROTEIN O-MANNOSYL-TRANSFERASE TMTC4"/>
    <property type="match status" value="1"/>
</dbReference>
<dbReference type="InterPro" id="IPR019734">
    <property type="entry name" value="TPR_rpt"/>
</dbReference>
<name>A0A450Y9Y5_9GAMM</name>
<accession>A0A450Y9Y5</accession>
<dbReference type="AlphaFoldDB" id="A0A450Y9Y5"/>
<feature type="compositionally biased region" description="Low complexity" evidence="3">
    <location>
        <begin position="174"/>
        <end position="183"/>
    </location>
</feature>
<dbReference type="Gene3D" id="3.40.50.300">
    <property type="entry name" value="P-loop containing nucleotide triphosphate hydrolases"/>
    <property type="match status" value="1"/>
</dbReference>
<dbReference type="SMART" id="SM00028">
    <property type="entry name" value="TPR"/>
    <property type="match status" value="4"/>
</dbReference>